<protein>
    <submittedName>
        <fullName evidence="2">Uncharacterized protein</fullName>
    </submittedName>
</protein>
<evidence type="ECO:0000256" key="1">
    <source>
        <dbReference type="SAM" id="MobiDB-lite"/>
    </source>
</evidence>
<feature type="region of interest" description="Disordered" evidence="1">
    <location>
        <begin position="91"/>
        <end position="117"/>
    </location>
</feature>
<name>A0A8H6I831_9AGAR</name>
<comment type="caution">
    <text evidence="2">The sequence shown here is derived from an EMBL/GenBank/DDBJ whole genome shotgun (WGS) entry which is preliminary data.</text>
</comment>
<dbReference type="OrthoDB" id="3119893at2759"/>
<evidence type="ECO:0000313" key="2">
    <source>
        <dbReference type="EMBL" id="KAF6759061.1"/>
    </source>
</evidence>
<dbReference type="Proteomes" id="UP000521943">
    <property type="component" value="Unassembled WGS sequence"/>
</dbReference>
<keyword evidence="3" id="KW-1185">Reference proteome</keyword>
<sequence length="261" mass="28947">MDLAHVPSANRLVDINNDALVAQDILDLLYPTLFSSGPSHVSVLIHFIADCFAIWEPTLTVPSIRISRRLDTPTGPRFKILMLWRDSSKNLQRRPPYHSSVKQRAFTPRKRQRTMEVRRGHKLQLTAGAATILERVTLPATLRPPPGPGHNGWRCRLLLWRKDQDAFAGESEYVVLATLIPTKLLGGGESVHISGRFPGIPADMKVPNSRYPDTTFRPLAGKIPVPAPITEIKEEEEEGTMPGGLGQVSGAMRIQGYNKPA</sequence>
<dbReference type="EMBL" id="JACGCI010000017">
    <property type="protein sequence ID" value="KAF6759061.1"/>
    <property type="molecule type" value="Genomic_DNA"/>
</dbReference>
<proteinExistence type="predicted"/>
<accession>A0A8H6I831</accession>
<organism evidence="2 3">
    <name type="scientific">Ephemerocybe angulata</name>
    <dbReference type="NCBI Taxonomy" id="980116"/>
    <lineage>
        <taxon>Eukaryota</taxon>
        <taxon>Fungi</taxon>
        <taxon>Dikarya</taxon>
        <taxon>Basidiomycota</taxon>
        <taxon>Agaricomycotina</taxon>
        <taxon>Agaricomycetes</taxon>
        <taxon>Agaricomycetidae</taxon>
        <taxon>Agaricales</taxon>
        <taxon>Agaricineae</taxon>
        <taxon>Psathyrellaceae</taxon>
        <taxon>Ephemerocybe</taxon>
    </lineage>
</organism>
<reference evidence="2 3" key="1">
    <citation type="submission" date="2020-07" db="EMBL/GenBank/DDBJ databases">
        <title>Comparative genomics of pyrophilous fungi reveals a link between fire events and developmental genes.</title>
        <authorList>
            <consortium name="DOE Joint Genome Institute"/>
            <person name="Steindorff A.S."/>
            <person name="Carver A."/>
            <person name="Calhoun S."/>
            <person name="Stillman K."/>
            <person name="Liu H."/>
            <person name="Lipzen A."/>
            <person name="Pangilinan J."/>
            <person name="Labutti K."/>
            <person name="Bruns T.D."/>
            <person name="Grigoriev I.V."/>
        </authorList>
    </citation>
    <scope>NUCLEOTIDE SEQUENCE [LARGE SCALE GENOMIC DNA]</scope>
    <source>
        <strain evidence="2 3">CBS 144469</strain>
    </source>
</reference>
<dbReference type="AlphaFoldDB" id="A0A8H6I831"/>
<evidence type="ECO:0000313" key="3">
    <source>
        <dbReference type="Proteomes" id="UP000521943"/>
    </source>
</evidence>
<gene>
    <name evidence="2" type="ORF">DFP72DRAFT_844821</name>
</gene>